<keyword evidence="3" id="KW-1185">Reference proteome</keyword>
<sequence length="113" mass="12142">MTLETRVTRNDETSRYEIHVGDVVGGFAEFLTSRSGRVIITHTELDPQFKGQGLGSILAGEALADLARRGEVVVPRCPFIAHYLKGNDVAGLVVDWPDDSDAAESATPGEQSS</sequence>
<dbReference type="Pfam" id="PF14542">
    <property type="entry name" value="Acetyltransf_CG"/>
    <property type="match status" value="1"/>
</dbReference>
<accession>A0A5C8HWH7</accession>
<dbReference type="PANTHER" id="PTHR31435:SF10">
    <property type="entry name" value="BSR4717 PROTEIN"/>
    <property type="match status" value="1"/>
</dbReference>
<dbReference type="PROSITE" id="PS51729">
    <property type="entry name" value="GNAT_YJDJ"/>
    <property type="match status" value="1"/>
</dbReference>
<dbReference type="AlphaFoldDB" id="A0A5C8HWH7"/>
<evidence type="ECO:0000259" key="1">
    <source>
        <dbReference type="PROSITE" id="PS51729"/>
    </source>
</evidence>
<organism evidence="2 3">
    <name type="scientific">Microbacterium hatanonis</name>
    <dbReference type="NCBI Taxonomy" id="404366"/>
    <lineage>
        <taxon>Bacteria</taxon>
        <taxon>Bacillati</taxon>
        <taxon>Actinomycetota</taxon>
        <taxon>Actinomycetes</taxon>
        <taxon>Micrococcales</taxon>
        <taxon>Microbacteriaceae</taxon>
        <taxon>Microbacterium</taxon>
    </lineage>
</organism>
<dbReference type="Gene3D" id="3.40.630.30">
    <property type="match status" value="1"/>
</dbReference>
<dbReference type="InterPro" id="IPR045057">
    <property type="entry name" value="Gcn5-rel_NAT"/>
</dbReference>
<name>A0A5C8HWH7_9MICO</name>
<dbReference type="InterPro" id="IPR031165">
    <property type="entry name" value="GNAT_YJDJ"/>
</dbReference>
<reference evidence="2 3" key="1">
    <citation type="submission" date="2019-08" db="EMBL/GenBank/DDBJ databases">
        <authorList>
            <person name="Dong K."/>
        </authorList>
    </citation>
    <scope>NUCLEOTIDE SEQUENCE [LARGE SCALE GENOMIC DNA]</scope>
    <source>
        <strain evidence="2 3">JCM14558</strain>
    </source>
</reference>
<feature type="domain" description="N-acetyltransferase" evidence="1">
    <location>
        <begin position="8"/>
        <end position="104"/>
    </location>
</feature>
<dbReference type="InterPro" id="IPR016181">
    <property type="entry name" value="Acyl_CoA_acyltransferase"/>
</dbReference>
<evidence type="ECO:0000313" key="3">
    <source>
        <dbReference type="Proteomes" id="UP000321034"/>
    </source>
</evidence>
<dbReference type="SUPFAM" id="SSF55729">
    <property type="entry name" value="Acyl-CoA N-acyltransferases (Nat)"/>
    <property type="match status" value="1"/>
</dbReference>
<dbReference type="RefSeq" id="WP_147894618.1">
    <property type="nucleotide sequence ID" value="NZ_BAAANR010000001.1"/>
</dbReference>
<dbReference type="PANTHER" id="PTHR31435">
    <property type="entry name" value="PROTEIN NATD1"/>
    <property type="match status" value="1"/>
</dbReference>
<gene>
    <name evidence="2" type="ORF">FVP77_10705</name>
</gene>
<keyword evidence="2" id="KW-0808">Transferase</keyword>
<dbReference type="OrthoDB" id="5405911at2"/>
<proteinExistence type="predicted"/>
<dbReference type="EMBL" id="VRSV01000002">
    <property type="protein sequence ID" value="TXK09401.1"/>
    <property type="molecule type" value="Genomic_DNA"/>
</dbReference>
<dbReference type="GO" id="GO:0016740">
    <property type="term" value="F:transferase activity"/>
    <property type="evidence" value="ECO:0007669"/>
    <property type="project" value="UniProtKB-KW"/>
</dbReference>
<comment type="caution">
    <text evidence="2">The sequence shown here is derived from an EMBL/GenBank/DDBJ whole genome shotgun (WGS) entry which is preliminary data.</text>
</comment>
<evidence type="ECO:0000313" key="2">
    <source>
        <dbReference type="EMBL" id="TXK09401.1"/>
    </source>
</evidence>
<dbReference type="Proteomes" id="UP000321034">
    <property type="component" value="Unassembled WGS sequence"/>
</dbReference>
<protein>
    <submittedName>
        <fullName evidence="2">N-acetyltransferase</fullName>
    </submittedName>
</protein>